<gene>
    <name evidence="2" type="ORF">SAMN05421538_10438</name>
</gene>
<dbReference type="RefSeq" id="WP_090522670.1">
    <property type="nucleotide sequence ID" value="NZ_FNAH01000004.1"/>
</dbReference>
<keyword evidence="3" id="KW-1185">Reference proteome</keyword>
<evidence type="ECO:0000259" key="1">
    <source>
        <dbReference type="Pfam" id="PF08410"/>
    </source>
</evidence>
<dbReference type="STRING" id="591205.SAMN05421538_10438"/>
<feature type="domain" description="DUF1737" evidence="1">
    <location>
        <begin position="4"/>
        <end position="54"/>
    </location>
</feature>
<accession>A0A1G7A7Y5</accession>
<dbReference type="Pfam" id="PF08410">
    <property type="entry name" value="DUF1737"/>
    <property type="match status" value="1"/>
</dbReference>
<dbReference type="AlphaFoldDB" id="A0A1G7A7Y5"/>
<reference evidence="2 3" key="1">
    <citation type="submission" date="2016-10" db="EMBL/GenBank/DDBJ databases">
        <authorList>
            <person name="de Groot N.N."/>
        </authorList>
    </citation>
    <scope>NUCLEOTIDE SEQUENCE [LARGE SCALE GENOMIC DNA]</scope>
    <source>
        <strain evidence="2 3">DSM 22220</strain>
    </source>
</reference>
<organism evidence="2 3">
    <name type="scientific">Paracoccus isoporae</name>
    <dbReference type="NCBI Taxonomy" id="591205"/>
    <lineage>
        <taxon>Bacteria</taxon>
        <taxon>Pseudomonadati</taxon>
        <taxon>Pseudomonadota</taxon>
        <taxon>Alphaproteobacteria</taxon>
        <taxon>Rhodobacterales</taxon>
        <taxon>Paracoccaceae</taxon>
        <taxon>Paracoccus</taxon>
    </lineage>
</organism>
<dbReference type="OrthoDB" id="9809803at2"/>
<name>A0A1G7A7Y5_9RHOB</name>
<protein>
    <recommendedName>
        <fullName evidence="1">DUF1737 domain-containing protein</fullName>
    </recommendedName>
</protein>
<dbReference type="EMBL" id="FNAH01000004">
    <property type="protein sequence ID" value="SDE10165.1"/>
    <property type="molecule type" value="Genomic_DNA"/>
</dbReference>
<dbReference type="Proteomes" id="UP000199344">
    <property type="component" value="Unassembled WGS sequence"/>
</dbReference>
<evidence type="ECO:0000313" key="2">
    <source>
        <dbReference type="EMBL" id="SDE10165.1"/>
    </source>
</evidence>
<proteinExistence type="predicted"/>
<evidence type="ECO:0000313" key="3">
    <source>
        <dbReference type="Proteomes" id="UP000199344"/>
    </source>
</evidence>
<sequence>MTTIYRLLTEDDTSAFCHKVSAALAKGWQLHGPPVMAFDSARGVMRCGQGLTKEIEAAYDPEMKLGQQ</sequence>
<dbReference type="InterPro" id="IPR013619">
    <property type="entry name" value="DUF1737"/>
</dbReference>